<reference evidence="2 3" key="1">
    <citation type="submission" date="2016-09" db="EMBL/GenBank/DDBJ databases">
        <title>Genome sequence of Eubacterium angustum.</title>
        <authorList>
            <person name="Poehlein A."/>
            <person name="Daniel R."/>
        </authorList>
    </citation>
    <scope>NUCLEOTIDE SEQUENCE [LARGE SCALE GENOMIC DNA]</scope>
    <source>
        <strain evidence="2 3">DSM 1989</strain>
    </source>
</reference>
<dbReference type="Pfam" id="PF12773">
    <property type="entry name" value="DZR"/>
    <property type="match status" value="1"/>
</dbReference>
<proteinExistence type="predicted"/>
<dbReference type="InterPro" id="IPR025874">
    <property type="entry name" value="DZR"/>
</dbReference>
<feature type="domain" description="DZANK-type" evidence="1">
    <location>
        <begin position="105"/>
        <end position="163"/>
    </location>
</feature>
<dbReference type="RefSeq" id="WP_071063045.1">
    <property type="nucleotide sequence ID" value="NZ_MKIE01000004.1"/>
</dbReference>
<comment type="caution">
    <text evidence="2">The sequence shown here is derived from an EMBL/GenBank/DDBJ whole genome shotgun (WGS) entry which is preliminary data.</text>
</comment>
<sequence length="167" mass="18258">MGLFDKLSNMAKDATDKASDLLEIQKLNSRISEEKNKITRSKQQIGEYYWKEFENGVALEPEPSEHCRQIAQANEQIKVIEAQIESIKADGAGGENTVRMETKPCPSCGNNVEVGKKFCPECGYNMESEVNSEVAAEPAGSSAKCPSCGSEIESGLKFCPECGQKLD</sequence>
<dbReference type="Proteomes" id="UP000180254">
    <property type="component" value="Unassembled WGS sequence"/>
</dbReference>
<dbReference type="EMBL" id="MKIE01000004">
    <property type="protein sequence ID" value="OHW62336.1"/>
    <property type="molecule type" value="Genomic_DNA"/>
</dbReference>
<keyword evidence="3" id="KW-1185">Reference proteome</keyword>
<evidence type="ECO:0000259" key="1">
    <source>
        <dbReference type="Pfam" id="PF12773"/>
    </source>
</evidence>
<organism evidence="2 3">
    <name type="scientific">Andreesenia angusta</name>
    <dbReference type="NCBI Taxonomy" id="39480"/>
    <lineage>
        <taxon>Bacteria</taxon>
        <taxon>Bacillati</taxon>
        <taxon>Bacillota</taxon>
        <taxon>Tissierellia</taxon>
        <taxon>Tissierellales</taxon>
        <taxon>Gottschalkiaceae</taxon>
        <taxon>Andreesenia</taxon>
    </lineage>
</organism>
<name>A0A1S1V6R3_9FIRM</name>
<dbReference type="AlphaFoldDB" id="A0A1S1V6R3"/>
<evidence type="ECO:0000313" key="3">
    <source>
        <dbReference type="Proteomes" id="UP000180254"/>
    </source>
</evidence>
<gene>
    <name evidence="2" type="ORF">EUAN_14070</name>
</gene>
<evidence type="ECO:0000313" key="2">
    <source>
        <dbReference type="EMBL" id="OHW62336.1"/>
    </source>
</evidence>
<dbReference type="STRING" id="39480.EUAN_14070"/>
<protein>
    <submittedName>
        <fullName evidence="2">Double zinc ribbon</fullName>
    </submittedName>
</protein>
<accession>A0A1S1V6R3</accession>